<evidence type="ECO:0000313" key="2">
    <source>
        <dbReference type="Proteomes" id="UP000469185"/>
    </source>
</evidence>
<evidence type="ECO:0008006" key="3">
    <source>
        <dbReference type="Google" id="ProtNLM"/>
    </source>
</evidence>
<dbReference type="Pfam" id="PF12389">
    <property type="entry name" value="Peptidase_M73"/>
    <property type="match status" value="1"/>
</dbReference>
<dbReference type="InterPro" id="IPR022121">
    <property type="entry name" value="Peptidase_M73_camelysin"/>
</dbReference>
<proteinExistence type="predicted"/>
<protein>
    <recommendedName>
        <fullName evidence="3">SipW-cognate class signal peptide</fullName>
    </recommendedName>
</protein>
<dbReference type="RefSeq" id="WP_163815178.1">
    <property type="nucleotide sequence ID" value="NZ_JAAGOB010000001.1"/>
</dbReference>
<dbReference type="EMBL" id="JAAGOB010000001">
    <property type="protein sequence ID" value="NED93885.1"/>
    <property type="molecule type" value="Genomic_DNA"/>
</dbReference>
<sequence>MSVTEHAHKNHAGPGGGRVRSFLALGAVLGIGTAVTLAQFTDSGDVVAEFSTGSVDIAFDGDNEGNPEPYVFTSLSLDNAGPGDTVVAPLEVNNNGSLDFDYAMDTEVGPLGDGDQAEADALAAALELTIVGVGSAAACDEAAFDAPGDPVFGPAALPGGEIAEPGRFLAEGDSEVLCFRVDVGEAAPQGAGATAVFGFLATQSS</sequence>
<gene>
    <name evidence="1" type="ORF">G1H11_00980</name>
</gene>
<reference evidence="1 2" key="1">
    <citation type="submission" date="2020-02" db="EMBL/GenBank/DDBJ databases">
        <authorList>
            <person name="Li X.-J."/>
            <person name="Feng X.-M."/>
        </authorList>
    </citation>
    <scope>NUCLEOTIDE SEQUENCE [LARGE SCALE GENOMIC DNA]</scope>
    <source>
        <strain evidence="1 2">CGMCC 4.7225</strain>
    </source>
</reference>
<organism evidence="1 2">
    <name type="scientific">Phytoactinopolyspora alkaliphila</name>
    <dbReference type="NCBI Taxonomy" id="1783498"/>
    <lineage>
        <taxon>Bacteria</taxon>
        <taxon>Bacillati</taxon>
        <taxon>Actinomycetota</taxon>
        <taxon>Actinomycetes</taxon>
        <taxon>Jiangellales</taxon>
        <taxon>Jiangellaceae</taxon>
        <taxon>Phytoactinopolyspora</taxon>
    </lineage>
</organism>
<evidence type="ECO:0000313" key="1">
    <source>
        <dbReference type="EMBL" id="NED93885.1"/>
    </source>
</evidence>
<comment type="caution">
    <text evidence="1">The sequence shown here is derived from an EMBL/GenBank/DDBJ whole genome shotgun (WGS) entry which is preliminary data.</text>
</comment>
<keyword evidence="2" id="KW-1185">Reference proteome</keyword>
<accession>A0A6N9YG44</accession>
<dbReference type="Proteomes" id="UP000469185">
    <property type="component" value="Unassembled WGS sequence"/>
</dbReference>
<dbReference type="AlphaFoldDB" id="A0A6N9YG44"/>
<name>A0A6N9YG44_9ACTN</name>